<dbReference type="EMBL" id="GGEC01001023">
    <property type="protein sequence ID" value="MBW81506.1"/>
    <property type="molecule type" value="Transcribed_RNA"/>
</dbReference>
<proteinExistence type="predicted"/>
<protein>
    <submittedName>
        <fullName evidence="1">Uncharacterized protein</fullName>
    </submittedName>
</protein>
<organism evidence="1">
    <name type="scientific">Rhizophora mucronata</name>
    <name type="common">Asiatic mangrove</name>
    <dbReference type="NCBI Taxonomy" id="61149"/>
    <lineage>
        <taxon>Eukaryota</taxon>
        <taxon>Viridiplantae</taxon>
        <taxon>Streptophyta</taxon>
        <taxon>Embryophyta</taxon>
        <taxon>Tracheophyta</taxon>
        <taxon>Spermatophyta</taxon>
        <taxon>Magnoliopsida</taxon>
        <taxon>eudicotyledons</taxon>
        <taxon>Gunneridae</taxon>
        <taxon>Pentapetalae</taxon>
        <taxon>rosids</taxon>
        <taxon>fabids</taxon>
        <taxon>Malpighiales</taxon>
        <taxon>Rhizophoraceae</taxon>
        <taxon>Rhizophora</taxon>
    </lineage>
</organism>
<sequence length="22" mass="2548">MFIIGLICLLFFHVLLCLNLVI</sequence>
<name>A0A2P2IJW0_RHIMU</name>
<accession>A0A2P2IJW0</accession>
<evidence type="ECO:0000313" key="1">
    <source>
        <dbReference type="EMBL" id="MBW81506.1"/>
    </source>
</evidence>
<reference evidence="1" key="1">
    <citation type="submission" date="2018-02" db="EMBL/GenBank/DDBJ databases">
        <title>Rhizophora mucronata_Transcriptome.</title>
        <authorList>
            <person name="Meera S.P."/>
            <person name="Sreeshan A."/>
            <person name="Augustine A."/>
        </authorList>
    </citation>
    <scope>NUCLEOTIDE SEQUENCE</scope>
    <source>
        <tissue evidence="1">Leaf</tissue>
    </source>
</reference>
<dbReference type="AlphaFoldDB" id="A0A2P2IJW0"/>